<protein>
    <submittedName>
        <fullName evidence="2">ATP-grasp domain-containing protein</fullName>
    </submittedName>
</protein>
<dbReference type="GO" id="GO:0046872">
    <property type="term" value="F:metal ion binding"/>
    <property type="evidence" value="ECO:0007669"/>
    <property type="project" value="InterPro"/>
</dbReference>
<reference evidence="2" key="1">
    <citation type="submission" date="2021-04" db="EMBL/GenBank/DDBJ databases">
        <title>Luteolibacter sp. 32A isolated from the skin of an Anderson's salamander (Ambystoma andersonii).</title>
        <authorList>
            <person name="Spergser J."/>
            <person name="Busse H.-J."/>
        </authorList>
    </citation>
    <scope>NUCLEOTIDE SEQUENCE</scope>
    <source>
        <strain evidence="2">32A</strain>
    </source>
</reference>
<dbReference type="AlphaFoldDB" id="A0A975IYN3"/>
<dbReference type="RefSeq" id="WP_211630157.1">
    <property type="nucleotide sequence ID" value="NZ_CP073100.1"/>
</dbReference>
<name>A0A975IYN3_9BACT</name>
<organism evidence="2 3">
    <name type="scientific">Luteolibacter ambystomatis</name>
    <dbReference type="NCBI Taxonomy" id="2824561"/>
    <lineage>
        <taxon>Bacteria</taxon>
        <taxon>Pseudomonadati</taxon>
        <taxon>Verrucomicrobiota</taxon>
        <taxon>Verrucomicrobiia</taxon>
        <taxon>Verrucomicrobiales</taxon>
        <taxon>Verrucomicrobiaceae</taxon>
        <taxon>Luteolibacter</taxon>
    </lineage>
</organism>
<evidence type="ECO:0000313" key="3">
    <source>
        <dbReference type="Proteomes" id="UP000676169"/>
    </source>
</evidence>
<evidence type="ECO:0000313" key="2">
    <source>
        <dbReference type="EMBL" id="QUE50068.1"/>
    </source>
</evidence>
<keyword evidence="3" id="KW-1185">Reference proteome</keyword>
<dbReference type="Pfam" id="PF02655">
    <property type="entry name" value="ATP-grasp_3"/>
    <property type="match status" value="1"/>
</dbReference>
<dbReference type="SUPFAM" id="SSF56059">
    <property type="entry name" value="Glutathione synthetase ATP-binding domain-like"/>
    <property type="match status" value="1"/>
</dbReference>
<proteinExistence type="predicted"/>
<gene>
    <name evidence="2" type="ORF">KBB96_14475</name>
</gene>
<dbReference type="GO" id="GO:0005524">
    <property type="term" value="F:ATP binding"/>
    <property type="evidence" value="ECO:0007669"/>
    <property type="project" value="InterPro"/>
</dbReference>
<dbReference type="Gene3D" id="3.30.470.20">
    <property type="entry name" value="ATP-grasp fold, B domain"/>
    <property type="match status" value="1"/>
</dbReference>
<dbReference type="EMBL" id="CP073100">
    <property type="protein sequence ID" value="QUE50068.1"/>
    <property type="molecule type" value="Genomic_DNA"/>
</dbReference>
<dbReference type="KEGG" id="lamb:KBB96_14475"/>
<evidence type="ECO:0000259" key="1">
    <source>
        <dbReference type="Pfam" id="PF02655"/>
    </source>
</evidence>
<accession>A0A975IYN3</accession>
<dbReference type="InterPro" id="IPR003806">
    <property type="entry name" value="ATP-grasp_PylC-type"/>
</dbReference>
<feature type="domain" description="ATP-grasp fold PylC-type" evidence="1">
    <location>
        <begin position="152"/>
        <end position="278"/>
    </location>
</feature>
<dbReference type="Proteomes" id="UP000676169">
    <property type="component" value="Chromosome"/>
</dbReference>
<sequence>MSSVLVTGARAFAALDWVRRFGRAGHRVTACDSFQHPLCRSSRYLSHYTEVPPSRQSPVEHALAVRDAALACEAEWIIPTCEEIFALARYRRLFDGVSKLLAPSFESLGLLHHKGHFATWVDSLPALSIRAPETRELRSREDVAAFLASEGDPRDWVLKPAFSRFASEVLIRPSAGQAGSITPTAEHPWLAQRFVPGRPLCTFTLAIEGRITAHSTYEPRHRSGQGAGFFFEPVEAPELFEFCSRLVGHLNFTGQICFDFIAGPEGPRVIECNPRTTSGIHLLAPEDPLPFLNAGCGRLWPVDPTPRMITFAMVTEPGRSLNRWTDLMRGRDVVKPPDDRLTHVAGWQMFKELRQREKMLGPGADMKAASTFDLEWNGEPLPELPA</sequence>